<sequence>MNNNREWISAGHVTEKISDKIDIKEEIIRLKKEKNAIIMAHYYQINEIQDIADFVGDSLALAQQASQTKADIILLAGVYFMGETAKILSPEKKVLVPDLNAGCSLANSCPAEDFAQFKKNYPDHMVVTYVNTTADVKALSDIVVTSTNAVGIINSIPRDQPILFGPDRNLGNYLQGLTGREMVLWDGACHVHEQFSLEKIVALKKEHPDAQIIAHPECKKPFLIMADYVGSTAALLKYTRENSGQSFIVATEAGILHQMQKFSPDKVFIPAPPNDSTCGCNDCEFMKLNTLQKVYLALKHEYPEVKVEESIRLEAVKPIQRMLDISSQLKL</sequence>
<keyword evidence="11 14" id="KW-0411">Iron-sulfur</keyword>
<dbReference type="UniPathway" id="UPA00253">
    <property type="reaction ID" value="UER00327"/>
</dbReference>
<dbReference type="GO" id="GO:0008987">
    <property type="term" value="F:quinolinate synthetase A activity"/>
    <property type="evidence" value="ECO:0007669"/>
    <property type="project" value="UniProtKB-UniRule"/>
</dbReference>
<dbReference type="Proteomes" id="UP000032900">
    <property type="component" value="Unassembled WGS sequence"/>
</dbReference>
<keyword evidence="6 14" id="KW-0963">Cytoplasm</keyword>
<accession>A0A0E9M163</accession>
<evidence type="ECO:0000256" key="13">
    <source>
        <dbReference type="ARBA" id="ARBA00073059"/>
    </source>
</evidence>
<evidence type="ECO:0000256" key="4">
    <source>
        <dbReference type="ARBA" id="ARBA00012669"/>
    </source>
</evidence>
<feature type="binding site" evidence="14">
    <location>
        <position position="232"/>
    </location>
    <ligand>
        <name>iminosuccinate</name>
        <dbReference type="ChEBI" id="CHEBI:77875"/>
    </ligand>
</feature>
<proteinExistence type="inferred from homology"/>
<feature type="binding site" evidence="14">
    <location>
        <position position="146"/>
    </location>
    <ligand>
        <name>iminosuccinate</name>
        <dbReference type="ChEBI" id="CHEBI:77875"/>
    </ligand>
</feature>
<feature type="binding site" evidence="14">
    <location>
        <position position="283"/>
    </location>
    <ligand>
        <name>[4Fe-4S] cluster</name>
        <dbReference type="ChEBI" id="CHEBI:49883"/>
    </ligand>
</feature>
<gene>
    <name evidence="14" type="primary">nadA</name>
    <name evidence="15" type="ORF">JCM15548_13652</name>
</gene>
<dbReference type="GO" id="GO:0051539">
    <property type="term" value="F:4 iron, 4 sulfur cluster binding"/>
    <property type="evidence" value="ECO:0007669"/>
    <property type="project" value="UniProtKB-KW"/>
</dbReference>
<comment type="function">
    <text evidence="1 14">Catalyzes the condensation of iminoaspartate with dihydroxyacetone phosphate to form quinolinate.</text>
</comment>
<keyword evidence="8 14" id="KW-0808">Transferase</keyword>
<evidence type="ECO:0000256" key="5">
    <source>
        <dbReference type="ARBA" id="ARBA00022485"/>
    </source>
</evidence>
<dbReference type="NCBIfam" id="NF006878">
    <property type="entry name" value="PRK09375.1-2"/>
    <property type="match status" value="1"/>
</dbReference>
<dbReference type="SUPFAM" id="SSF142754">
    <property type="entry name" value="NadA-like"/>
    <property type="match status" value="1"/>
</dbReference>
<evidence type="ECO:0000256" key="2">
    <source>
        <dbReference type="ARBA" id="ARBA00004496"/>
    </source>
</evidence>
<evidence type="ECO:0000256" key="8">
    <source>
        <dbReference type="ARBA" id="ARBA00022679"/>
    </source>
</evidence>
<dbReference type="RefSeq" id="WP_062127287.1">
    <property type="nucleotide sequence ID" value="NZ_BAZW01000043.1"/>
</dbReference>
<evidence type="ECO:0000256" key="7">
    <source>
        <dbReference type="ARBA" id="ARBA00022642"/>
    </source>
</evidence>
<dbReference type="Gene3D" id="3.40.50.10800">
    <property type="entry name" value="NadA-like"/>
    <property type="match status" value="3"/>
</dbReference>
<comment type="catalytic activity">
    <reaction evidence="12">
        <text>iminosuccinate + dihydroxyacetone phosphate = quinolinate + phosphate + 2 H2O + H(+)</text>
        <dbReference type="Rhea" id="RHEA:25888"/>
        <dbReference type="ChEBI" id="CHEBI:15377"/>
        <dbReference type="ChEBI" id="CHEBI:15378"/>
        <dbReference type="ChEBI" id="CHEBI:29959"/>
        <dbReference type="ChEBI" id="CHEBI:43474"/>
        <dbReference type="ChEBI" id="CHEBI:57642"/>
        <dbReference type="ChEBI" id="CHEBI:77875"/>
        <dbReference type="EC" id="2.5.1.72"/>
    </reaction>
    <physiologicalReaction direction="left-to-right" evidence="12">
        <dbReference type="Rhea" id="RHEA:25889"/>
    </physiologicalReaction>
</comment>
<dbReference type="PANTHER" id="PTHR30573:SF0">
    <property type="entry name" value="QUINOLINATE SYNTHASE, CHLOROPLASTIC"/>
    <property type="match status" value="1"/>
</dbReference>
<dbReference type="FunFam" id="3.40.50.10800:FF:000001">
    <property type="entry name" value="Quinolinate synthase A"/>
    <property type="match status" value="1"/>
</dbReference>
<feature type="binding site" evidence="14">
    <location>
        <position position="189"/>
    </location>
    <ligand>
        <name>[4Fe-4S] cluster</name>
        <dbReference type="ChEBI" id="CHEBI:49883"/>
    </ligand>
</feature>
<evidence type="ECO:0000313" key="15">
    <source>
        <dbReference type="EMBL" id="GAO31303.1"/>
    </source>
</evidence>
<feature type="binding site" evidence="14">
    <location>
        <begin position="215"/>
        <end position="217"/>
    </location>
    <ligand>
        <name>iminosuccinate</name>
        <dbReference type="ChEBI" id="CHEBI:77875"/>
    </ligand>
</feature>
<keyword evidence="5 14" id="KW-0004">4Fe-4S</keyword>
<dbReference type="InterPro" id="IPR003473">
    <property type="entry name" value="NadA"/>
</dbReference>
<evidence type="ECO:0000256" key="10">
    <source>
        <dbReference type="ARBA" id="ARBA00023004"/>
    </source>
</evidence>
<dbReference type="AlphaFoldDB" id="A0A0E9M163"/>
<name>A0A0E9M163_9BACT</name>
<comment type="caution">
    <text evidence="15">The sequence shown here is derived from an EMBL/GenBank/DDBJ whole genome shotgun (WGS) entry which is preliminary data.</text>
</comment>
<dbReference type="InterPro" id="IPR023066">
    <property type="entry name" value="Quinolinate_synth_type2"/>
</dbReference>
<protein>
    <recommendedName>
        <fullName evidence="13 14">Quinolinate synthase</fullName>
        <ecNumber evidence="4 14">2.5.1.72</ecNumber>
    </recommendedName>
</protein>
<keyword evidence="7 14" id="KW-0662">Pyridine nucleotide biosynthesis</keyword>
<organism evidence="15 16">
    <name type="scientific">Geofilum rubicundum JCM 15548</name>
    <dbReference type="NCBI Taxonomy" id="1236989"/>
    <lineage>
        <taxon>Bacteria</taxon>
        <taxon>Pseudomonadati</taxon>
        <taxon>Bacteroidota</taxon>
        <taxon>Bacteroidia</taxon>
        <taxon>Marinilabiliales</taxon>
        <taxon>Marinilabiliaceae</taxon>
        <taxon>Geofilum</taxon>
    </lineage>
</organism>
<dbReference type="GO" id="GO:0005829">
    <property type="term" value="C:cytosol"/>
    <property type="evidence" value="ECO:0007669"/>
    <property type="project" value="TreeGrafter"/>
</dbReference>
<dbReference type="InterPro" id="IPR036094">
    <property type="entry name" value="NadA_sf"/>
</dbReference>
<keyword evidence="10 14" id="KW-0408">Iron</keyword>
<dbReference type="GO" id="GO:0046872">
    <property type="term" value="F:metal ion binding"/>
    <property type="evidence" value="ECO:0007669"/>
    <property type="project" value="UniProtKB-KW"/>
</dbReference>
<dbReference type="Pfam" id="PF02445">
    <property type="entry name" value="NadA"/>
    <property type="match status" value="1"/>
</dbReference>
<dbReference type="GO" id="GO:0034628">
    <property type="term" value="P:'de novo' NAD+ biosynthetic process from L-aspartate"/>
    <property type="evidence" value="ECO:0007669"/>
    <property type="project" value="TreeGrafter"/>
</dbReference>
<evidence type="ECO:0000256" key="3">
    <source>
        <dbReference type="ARBA" id="ARBA00005065"/>
    </source>
</evidence>
<comment type="subcellular location">
    <subcellularLocation>
        <location evidence="2 14">Cytoplasm</location>
    </subcellularLocation>
</comment>
<feature type="binding site" evidence="14">
    <location>
        <position position="103"/>
    </location>
    <ligand>
        <name>[4Fe-4S] cluster</name>
        <dbReference type="ChEBI" id="CHEBI:49883"/>
    </ligand>
</feature>
<feature type="binding site" evidence="14">
    <location>
        <position position="58"/>
    </location>
    <ligand>
        <name>iminosuccinate</name>
        <dbReference type="ChEBI" id="CHEBI:77875"/>
    </ligand>
</feature>
<evidence type="ECO:0000313" key="16">
    <source>
        <dbReference type="Proteomes" id="UP000032900"/>
    </source>
</evidence>
<dbReference type="HAMAP" id="MF_00568">
    <property type="entry name" value="NadA_type2"/>
    <property type="match status" value="1"/>
</dbReference>
<evidence type="ECO:0000256" key="14">
    <source>
        <dbReference type="HAMAP-Rule" id="MF_00568"/>
    </source>
</evidence>
<dbReference type="FunFam" id="3.40.50.10800:FF:000003">
    <property type="entry name" value="Quinolinate synthase A"/>
    <property type="match status" value="1"/>
</dbReference>
<comment type="cofactor">
    <cofactor evidence="14">
        <name>[4Fe-4S] cluster</name>
        <dbReference type="ChEBI" id="CHEBI:49883"/>
    </cofactor>
    <text evidence="14">Binds 1 [4Fe-4S] cluster per subunit.</text>
</comment>
<keyword evidence="9 14" id="KW-0479">Metal-binding</keyword>
<evidence type="ECO:0000256" key="11">
    <source>
        <dbReference type="ARBA" id="ARBA00023014"/>
    </source>
</evidence>
<dbReference type="EC" id="2.5.1.72" evidence="4 14"/>
<evidence type="ECO:0000256" key="6">
    <source>
        <dbReference type="ARBA" id="ARBA00022490"/>
    </source>
</evidence>
<comment type="pathway">
    <text evidence="3 14">Cofactor biosynthesis; NAD(+) biosynthesis; quinolinate from iminoaspartate: step 1/1.</text>
</comment>
<evidence type="ECO:0000256" key="12">
    <source>
        <dbReference type="ARBA" id="ARBA00050125"/>
    </source>
</evidence>
<reference evidence="15 16" key="1">
    <citation type="journal article" date="2015" name="Microbes Environ.">
        <title>Distribution and evolution of nitrogen fixation genes in the phylum bacteroidetes.</title>
        <authorList>
            <person name="Inoue J."/>
            <person name="Oshima K."/>
            <person name="Suda W."/>
            <person name="Sakamoto M."/>
            <person name="Iino T."/>
            <person name="Noda S."/>
            <person name="Hongoh Y."/>
            <person name="Hattori M."/>
            <person name="Ohkuma M."/>
        </authorList>
    </citation>
    <scope>NUCLEOTIDE SEQUENCE [LARGE SCALE GENOMIC DNA]</scope>
    <source>
        <strain evidence="15">JCM 15548</strain>
    </source>
</reference>
<comment type="similarity">
    <text evidence="14">Belongs to the quinolinate synthase family. Type 2 subfamily.</text>
</comment>
<keyword evidence="16" id="KW-1185">Reference proteome</keyword>
<dbReference type="OrthoDB" id="9801204at2"/>
<dbReference type="EMBL" id="BAZW01000043">
    <property type="protein sequence ID" value="GAO31303.1"/>
    <property type="molecule type" value="Genomic_DNA"/>
</dbReference>
<dbReference type="NCBIfam" id="TIGR00550">
    <property type="entry name" value="nadA"/>
    <property type="match status" value="1"/>
</dbReference>
<evidence type="ECO:0000256" key="1">
    <source>
        <dbReference type="ARBA" id="ARBA00003791"/>
    </source>
</evidence>
<feature type="binding site" evidence="14">
    <location>
        <position position="41"/>
    </location>
    <ligand>
        <name>iminosuccinate</name>
        <dbReference type="ChEBI" id="CHEBI:77875"/>
    </ligand>
</feature>
<dbReference type="STRING" id="1236989.JCM15548_13652"/>
<evidence type="ECO:0000256" key="9">
    <source>
        <dbReference type="ARBA" id="ARBA00022723"/>
    </source>
</evidence>
<feature type="binding site" evidence="14">
    <location>
        <begin position="129"/>
        <end position="131"/>
    </location>
    <ligand>
        <name>iminosuccinate</name>
        <dbReference type="ChEBI" id="CHEBI:77875"/>
    </ligand>
</feature>
<dbReference type="PANTHER" id="PTHR30573">
    <property type="entry name" value="QUINOLINATE SYNTHETASE A"/>
    <property type="match status" value="1"/>
</dbReference>